<dbReference type="EMBL" id="FWFK01000008">
    <property type="protein sequence ID" value="SLN72108.1"/>
    <property type="molecule type" value="Genomic_DNA"/>
</dbReference>
<dbReference type="OrthoDB" id="7629404at2"/>
<dbReference type="InterPro" id="IPR016084">
    <property type="entry name" value="Haem_Oase-like_multi-hlx"/>
</dbReference>
<evidence type="ECO:0000313" key="2">
    <source>
        <dbReference type="Proteomes" id="UP000193570"/>
    </source>
</evidence>
<accession>A0A1X7A7M5</accession>
<dbReference type="AlphaFoldDB" id="A0A1X7A7M5"/>
<evidence type="ECO:0008006" key="3">
    <source>
        <dbReference type="Google" id="ProtNLM"/>
    </source>
</evidence>
<gene>
    <name evidence="1" type="ORF">ROJ8625_03795</name>
</gene>
<dbReference type="Proteomes" id="UP000193570">
    <property type="component" value="Unassembled WGS sequence"/>
</dbReference>
<organism evidence="1 2">
    <name type="scientific">Roseivivax jejudonensis</name>
    <dbReference type="NCBI Taxonomy" id="1529041"/>
    <lineage>
        <taxon>Bacteria</taxon>
        <taxon>Pseudomonadati</taxon>
        <taxon>Pseudomonadota</taxon>
        <taxon>Alphaproteobacteria</taxon>
        <taxon>Rhodobacterales</taxon>
        <taxon>Roseobacteraceae</taxon>
        <taxon>Roseivivax</taxon>
    </lineage>
</organism>
<name>A0A1X7A7M5_9RHOB</name>
<protein>
    <recommendedName>
        <fullName evidence="3">Heme oxygenase</fullName>
    </recommendedName>
</protein>
<dbReference type="Gene3D" id="1.20.910.10">
    <property type="entry name" value="Heme oxygenase-like"/>
    <property type="match status" value="1"/>
</dbReference>
<dbReference type="RefSeq" id="WP_085793456.1">
    <property type="nucleotide sequence ID" value="NZ_FWFK01000008.1"/>
</dbReference>
<sequence>MLDSTSSEQRLLRHDAETTLSLRLRTETGTEHSRTEEAFAFFTADPAAHLSGFLAAQLVASRALAAARDGAPVAEEGRLLADLIEALSEDCADAGHAPLPDLAVPRRLDTLAVGYLALGARLGSAVLARQVTEAGLALPRAFTLTAPQGAWRAFRQRLDTHSQDPVRAERVIADARAGFDLHRAAAARVWTISESATT</sequence>
<reference evidence="1 2" key="1">
    <citation type="submission" date="2017-03" db="EMBL/GenBank/DDBJ databases">
        <authorList>
            <person name="Afonso C.L."/>
            <person name="Miller P.J."/>
            <person name="Scott M.A."/>
            <person name="Spackman E."/>
            <person name="Goraichik I."/>
            <person name="Dimitrov K.M."/>
            <person name="Suarez D.L."/>
            <person name="Swayne D.E."/>
        </authorList>
    </citation>
    <scope>NUCLEOTIDE SEQUENCE [LARGE SCALE GENOMIC DNA]</scope>
    <source>
        <strain evidence="1 2">CECT 8625</strain>
    </source>
</reference>
<proteinExistence type="predicted"/>
<dbReference type="SUPFAM" id="SSF48613">
    <property type="entry name" value="Heme oxygenase-like"/>
    <property type="match status" value="1"/>
</dbReference>
<evidence type="ECO:0000313" key="1">
    <source>
        <dbReference type="EMBL" id="SLN72108.1"/>
    </source>
</evidence>
<keyword evidence="2" id="KW-1185">Reference proteome</keyword>